<dbReference type="InterPro" id="IPR057661">
    <property type="entry name" value="RsdA/BaiN/AoA(So)_Rossmann"/>
</dbReference>
<evidence type="ECO:0000256" key="1">
    <source>
        <dbReference type="ARBA" id="ARBA00001974"/>
    </source>
</evidence>
<dbReference type="Gene3D" id="2.40.30.10">
    <property type="entry name" value="Translation factors"/>
    <property type="match status" value="1"/>
</dbReference>
<name>A0A9D1LRX7_9FIRM</name>
<dbReference type="PANTHER" id="PTHR42887">
    <property type="entry name" value="OS12G0638800 PROTEIN"/>
    <property type="match status" value="1"/>
</dbReference>
<comment type="cofactor">
    <cofactor evidence="1">
        <name>FAD</name>
        <dbReference type="ChEBI" id="CHEBI:57692"/>
    </cofactor>
</comment>
<dbReference type="InterPro" id="IPR023166">
    <property type="entry name" value="BaiN-like_dom_sf"/>
</dbReference>
<dbReference type="EMBL" id="DVNK01000041">
    <property type="protein sequence ID" value="HIU46953.1"/>
    <property type="molecule type" value="Genomic_DNA"/>
</dbReference>
<evidence type="ECO:0000256" key="3">
    <source>
        <dbReference type="ARBA" id="ARBA00022827"/>
    </source>
</evidence>
<comment type="caution">
    <text evidence="6">The sequence shown here is derived from an EMBL/GenBank/DDBJ whole genome shotgun (WGS) entry which is preliminary data.</text>
</comment>
<evidence type="ECO:0000259" key="5">
    <source>
        <dbReference type="Pfam" id="PF22780"/>
    </source>
</evidence>
<evidence type="ECO:0000259" key="4">
    <source>
        <dbReference type="Pfam" id="PF03486"/>
    </source>
</evidence>
<dbReference type="Pfam" id="PF22780">
    <property type="entry name" value="HI0933_like_1st"/>
    <property type="match status" value="1"/>
</dbReference>
<protein>
    <submittedName>
        <fullName evidence="6">Aminoacetone oxidase family FAD-binding enzyme</fullName>
    </submittedName>
</protein>
<dbReference type="PANTHER" id="PTHR42887:SF2">
    <property type="entry name" value="OS12G0638800 PROTEIN"/>
    <property type="match status" value="1"/>
</dbReference>
<dbReference type="PRINTS" id="PR00368">
    <property type="entry name" value="FADPNR"/>
</dbReference>
<dbReference type="Proteomes" id="UP000824123">
    <property type="component" value="Unassembled WGS sequence"/>
</dbReference>
<dbReference type="InterPro" id="IPR004792">
    <property type="entry name" value="BaiN-like"/>
</dbReference>
<sequence length="410" mass="43976">MIGIIGGGASGMAAALYAARAGAHVTLLERNEKLGKKIYITGKGRCNLTNTADGQAFLRNVPRNPRFLYSALSCLDSAGLVGLIESLGVKTKVERGGRVFPESDHASDITRALERELRRLGVDIELNSRVTHVQADGGRWRVLLDGGHVREFDALIVCAGGASYPTTGSDGYGARVFEELGLSVKPLLPALVPIETQEQWPGVLTGISLKNVSLKLLGARKPAFFEQGEMLFTHFGISGPLALSCSSYLDAEPAGQQLRLDLKPALDEDTLLRRLEREVEAAPRRQLKGMLEALMPRAMAPVLAEQSGFEPLRPVNQLNQKQLRALAAYLKAIPLTVKRVRGFNEAIITRGGLDVKQLNPSTLMVKALPGLFAAGEALDVDALTGGFNLQIAFSTGALAGRSAAEYVSAR</sequence>
<dbReference type="InterPro" id="IPR055178">
    <property type="entry name" value="RsdA/BaiN/AoA(So)-like_dom"/>
</dbReference>
<feature type="domain" description="RsdA/BaiN/AoA(So)-like insert" evidence="5">
    <location>
        <begin position="189"/>
        <end position="348"/>
    </location>
</feature>
<dbReference type="Gene3D" id="1.10.8.260">
    <property type="entry name" value="HI0933 insert domain-like"/>
    <property type="match status" value="1"/>
</dbReference>
<organism evidence="6 7">
    <name type="scientific">Candidatus Fimadaptatus faecigallinarum</name>
    <dbReference type="NCBI Taxonomy" id="2840814"/>
    <lineage>
        <taxon>Bacteria</taxon>
        <taxon>Bacillati</taxon>
        <taxon>Bacillota</taxon>
        <taxon>Clostridia</taxon>
        <taxon>Eubacteriales</taxon>
        <taxon>Candidatus Fimadaptatus</taxon>
    </lineage>
</organism>
<dbReference type="NCBIfam" id="TIGR00275">
    <property type="entry name" value="aminoacetone oxidase family FAD-binding enzyme"/>
    <property type="match status" value="1"/>
</dbReference>
<dbReference type="SUPFAM" id="SSF160996">
    <property type="entry name" value="HI0933 insert domain-like"/>
    <property type="match status" value="1"/>
</dbReference>
<dbReference type="Pfam" id="PF03486">
    <property type="entry name" value="HI0933_like"/>
    <property type="match status" value="1"/>
</dbReference>
<proteinExistence type="predicted"/>
<keyword evidence="3" id="KW-0274">FAD</keyword>
<evidence type="ECO:0000256" key="2">
    <source>
        <dbReference type="ARBA" id="ARBA00022630"/>
    </source>
</evidence>
<evidence type="ECO:0000313" key="6">
    <source>
        <dbReference type="EMBL" id="HIU46953.1"/>
    </source>
</evidence>
<dbReference type="Gene3D" id="3.50.50.60">
    <property type="entry name" value="FAD/NAD(P)-binding domain"/>
    <property type="match status" value="1"/>
</dbReference>
<dbReference type="PRINTS" id="PR00469">
    <property type="entry name" value="PNDRDTASEII"/>
</dbReference>
<reference evidence="6" key="2">
    <citation type="journal article" date="2021" name="PeerJ">
        <title>Extensive microbial diversity within the chicken gut microbiome revealed by metagenomics and culture.</title>
        <authorList>
            <person name="Gilroy R."/>
            <person name="Ravi A."/>
            <person name="Getino M."/>
            <person name="Pursley I."/>
            <person name="Horton D.L."/>
            <person name="Alikhan N.F."/>
            <person name="Baker D."/>
            <person name="Gharbi K."/>
            <person name="Hall N."/>
            <person name="Watson M."/>
            <person name="Adriaenssens E.M."/>
            <person name="Foster-Nyarko E."/>
            <person name="Jarju S."/>
            <person name="Secka A."/>
            <person name="Antonio M."/>
            <person name="Oren A."/>
            <person name="Chaudhuri R.R."/>
            <person name="La Ragione R."/>
            <person name="Hildebrand F."/>
            <person name="Pallen M.J."/>
        </authorList>
    </citation>
    <scope>NUCLEOTIDE SEQUENCE</scope>
    <source>
        <strain evidence="6">ChiSxjej2B14-8506</strain>
    </source>
</reference>
<dbReference type="InterPro" id="IPR036188">
    <property type="entry name" value="FAD/NAD-bd_sf"/>
</dbReference>
<gene>
    <name evidence="6" type="ORF">IAC59_06810</name>
</gene>
<dbReference type="SUPFAM" id="SSF51905">
    <property type="entry name" value="FAD/NAD(P)-binding domain"/>
    <property type="match status" value="1"/>
</dbReference>
<feature type="domain" description="RsdA/BaiN/AoA(So)-like Rossmann fold-like" evidence="4">
    <location>
        <begin position="4"/>
        <end position="401"/>
    </location>
</feature>
<evidence type="ECO:0000313" key="7">
    <source>
        <dbReference type="Proteomes" id="UP000824123"/>
    </source>
</evidence>
<reference evidence="6" key="1">
    <citation type="submission" date="2020-10" db="EMBL/GenBank/DDBJ databases">
        <authorList>
            <person name="Gilroy R."/>
        </authorList>
    </citation>
    <scope>NUCLEOTIDE SEQUENCE</scope>
    <source>
        <strain evidence="6">ChiSxjej2B14-8506</strain>
    </source>
</reference>
<dbReference type="AlphaFoldDB" id="A0A9D1LRX7"/>
<accession>A0A9D1LRX7</accession>
<keyword evidence="2" id="KW-0285">Flavoprotein</keyword>